<evidence type="ECO:0000313" key="1">
    <source>
        <dbReference type="EMBL" id="VDO49059.1"/>
    </source>
</evidence>
<dbReference type="EMBL" id="UZAI01000138">
    <property type="protein sequence ID" value="VDO49059.1"/>
    <property type="molecule type" value="Genomic_DNA"/>
</dbReference>
<evidence type="ECO:0000313" key="2">
    <source>
        <dbReference type="Proteomes" id="UP000277204"/>
    </source>
</evidence>
<sequence length="84" mass="8960">MVVGGSQQETLDLGFVLLSTHEISSAFVELLRASLNSPMNHPHNSILCQSNSQSKTLSLTANLDNMGSIPSDNIISFKITGTPC</sequence>
<organism evidence="1 2">
    <name type="scientific">Schistosoma margrebowiei</name>
    <dbReference type="NCBI Taxonomy" id="48269"/>
    <lineage>
        <taxon>Eukaryota</taxon>
        <taxon>Metazoa</taxon>
        <taxon>Spiralia</taxon>
        <taxon>Lophotrochozoa</taxon>
        <taxon>Platyhelminthes</taxon>
        <taxon>Trematoda</taxon>
        <taxon>Digenea</taxon>
        <taxon>Strigeidida</taxon>
        <taxon>Schistosomatoidea</taxon>
        <taxon>Schistosomatidae</taxon>
        <taxon>Schistosoma</taxon>
    </lineage>
</organism>
<protein>
    <submittedName>
        <fullName evidence="1">Uncharacterized protein</fullName>
    </submittedName>
</protein>
<keyword evidence="2" id="KW-1185">Reference proteome</keyword>
<dbReference type="AlphaFoldDB" id="A0A183LA89"/>
<gene>
    <name evidence="1" type="ORF">SMRZ_LOCUS714</name>
</gene>
<accession>A0A183LA89</accession>
<dbReference type="Proteomes" id="UP000277204">
    <property type="component" value="Unassembled WGS sequence"/>
</dbReference>
<name>A0A183LA89_9TREM</name>
<proteinExistence type="predicted"/>
<reference evidence="1 2" key="1">
    <citation type="submission" date="2018-11" db="EMBL/GenBank/DDBJ databases">
        <authorList>
            <consortium name="Pathogen Informatics"/>
        </authorList>
    </citation>
    <scope>NUCLEOTIDE SEQUENCE [LARGE SCALE GENOMIC DNA]</scope>
    <source>
        <strain evidence="1 2">Zambia</strain>
    </source>
</reference>